<evidence type="ECO:0000313" key="2">
    <source>
        <dbReference type="Proteomes" id="UP000032686"/>
    </source>
</evidence>
<dbReference type="OrthoDB" id="38027at10239"/>
<dbReference type="Proteomes" id="UP000032686">
    <property type="component" value="Segment"/>
</dbReference>
<reference evidence="1 2" key="1">
    <citation type="journal article" date="2015" name="Appl. Environ. Microbiol.">
        <title>Lactococcal 949 group phages recognize a carbohydrate receptor on the host cell surface.</title>
        <authorList>
            <person name="Mahony J."/>
            <person name="Randazzo W."/>
            <person name="Neve H."/>
            <person name="Settanni L."/>
            <person name="van Sinderen D."/>
        </authorList>
    </citation>
    <scope>NUCLEOTIDE SEQUENCE [LARGE SCALE GENOMIC DNA]</scope>
    <source>
        <strain evidence="1">WRP3</strain>
    </source>
</reference>
<gene>
    <name evidence="1" type="ORF">WRP3_046</name>
</gene>
<keyword evidence="2" id="KW-1185">Reference proteome</keyword>
<dbReference type="KEGG" id="vg:24722312"/>
<sequence length="47" mass="5262">MTIKHKVVSCTMCEKEFLVNKNIMQGLRTVVDEHLCLQCGKVVGGLK</sequence>
<evidence type="ECO:0000313" key="1">
    <source>
        <dbReference type="EMBL" id="AIX12549.1"/>
    </source>
</evidence>
<protein>
    <submittedName>
        <fullName evidence="1">Zn-finger protein</fullName>
    </submittedName>
</protein>
<accession>A0A0D3MSS1</accession>
<dbReference type="GeneID" id="24722312"/>
<organism evidence="1 2">
    <name type="scientific">Lactococcus phage WRP3</name>
    <dbReference type="NCBI Taxonomy" id="1560313"/>
    <lineage>
        <taxon>Viruses</taxon>
        <taxon>Duplodnaviria</taxon>
        <taxon>Heunggongvirae</taxon>
        <taxon>Uroviricota</taxon>
        <taxon>Caudoviricetes</taxon>
        <taxon>Audreyjarvisvirus</taxon>
        <taxon>Audreyjarvisvirus WRP3</taxon>
    </lineage>
</organism>
<dbReference type="EMBL" id="KM677185">
    <property type="protein sequence ID" value="AIX12549.1"/>
    <property type="molecule type" value="Genomic_DNA"/>
</dbReference>
<proteinExistence type="predicted"/>
<dbReference type="RefSeq" id="YP_009147703.1">
    <property type="nucleotide sequence ID" value="NC_027341.1"/>
</dbReference>
<name>A0A0D3MSS1_9CAUD</name>